<dbReference type="GeneTree" id="ENSGT00940000157155"/>
<dbReference type="InterPro" id="IPR000717">
    <property type="entry name" value="PCI_dom"/>
</dbReference>
<reference evidence="4" key="2">
    <citation type="submission" date="2025-08" db="UniProtKB">
        <authorList>
            <consortium name="Ensembl"/>
        </authorList>
    </citation>
    <scope>IDENTIFICATION</scope>
</reference>
<dbReference type="Pfam" id="PF01399">
    <property type="entry name" value="PCI"/>
    <property type="match status" value="1"/>
</dbReference>
<evidence type="ECO:0000259" key="3">
    <source>
        <dbReference type="PROSITE" id="PS50250"/>
    </source>
</evidence>
<dbReference type="STRING" id="7897.ENSLACP00000014156"/>
<dbReference type="InterPro" id="IPR045237">
    <property type="entry name" value="COPS7/eIF3m"/>
</dbReference>
<dbReference type="OMA" id="VKTLHEX"/>
<evidence type="ECO:0000256" key="1">
    <source>
        <dbReference type="ARBA" id="ARBA00008482"/>
    </source>
</evidence>
<organism evidence="4 5">
    <name type="scientific">Latimeria chalumnae</name>
    <name type="common">Coelacanth</name>
    <dbReference type="NCBI Taxonomy" id="7897"/>
    <lineage>
        <taxon>Eukaryota</taxon>
        <taxon>Metazoa</taxon>
        <taxon>Chordata</taxon>
        <taxon>Craniata</taxon>
        <taxon>Vertebrata</taxon>
        <taxon>Euteleostomi</taxon>
        <taxon>Coelacanthiformes</taxon>
        <taxon>Coelacanthidae</taxon>
        <taxon>Latimeria</taxon>
    </lineage>
</organism>
<feature type="domain" description="PCI" evidence="3">
    <location>
        <begin position="1"/>
        <end position="159"/>
    </location>
</feature>
<dbReference type="GeneID" id="102350104"/>
<dbReference type="SMART" id="SM00088">
    <property type="entry name" value="PINT"/>
    <property type="match status" value="1"/>
</dbReference>
<name>H3AWY5_LATCH</name>
<dbReference type="EMBL" id="AFYH01083659">
    <property type="status" value="NOT_ANNOTATED_CDS"/>
    <property type="molecule type" value="Genomic_DNA"/>
</dbReference>
<dbReference type="Ensembl" id="ENSLACT00000014255.1">
    <property type="protein sequence ID" value="ENSLACP00000014156.1"/>
    <property type="gene ID" value="ENSLACG00000012462.1"/>
</dbReference>
<protein>
    <submittedName>
        <fullName evidence="4">COP9 signalosome subunit 7B</fullName>
    </submittedName>
</protein>
<dbReference type="GO" id="GO:0008180">
    <property type="term" value="C:COP9 signalosome"/>
    <property type="evidence" value="ECO:0007669"/>
    <property type="project" value="UniProtKB-KW"/>
</dbReference>
<dbReference type="FunCoup" id="H3AWY5">
    <property type="interactions" value="4754"/>
</dbReference>
<dbReference type="AlphaFoldDB" id="H3AWY5"/>
<dbReference type="InParanoid" id="H3AWY5"/>
<keyword evidence="5" id="KW-1185">Reference proteome</keyword>
<evidence type="ECO:0000313" key="5">
    <source>
        <dbReference type="Proteomes" id="UP000008672"/>
    </source>
</evidence>
<comment type="similarity">
    <text evidence="1">Belongs to the CSN7/EIF3M family. CSN7 subfamily.</text>
</comment>
<reference evidence="4" key="3">
    <citation type="submission" date="2025-09" db="UniProtKB">
        <authorList>
            <consortium name="Ensembl"/>
        </authorList>
    </citation>
    <scope>IDENTIFICATION</scope>
</reference>
<dbReference type="PANTHER" id="PTHR15350:SF5">
    <property type="entry name" value="COP9 SIGNALOSOME COMPLEX SUBUNIT 7"/>
    <property type="match status" value="1"/>
</dbReference>
<dbReference type="Bgee" id="ENSLACG00000012462">
    <property type="expression patterns" value="Expressed in muscle tissue and 4 other cell types or tissues"/>
</dbReference>
<keyword evidence="2" id="KW-0736">Signalosome</keyword>
<dbReference type="HOGENOM" id="CLU_054426_1_0_1"/>
<dbReference type="Proteomes" id="UP000008672">
    <property type="component" value="Unassembled WGS sequence"/>
</dbReference>
<evidence type="ECO:0000313" key="4">
    <source>
        <dbReference type="Ensembl" id="ENSLACP00000014156.1"/>
    </source>
</evidence>
<dbReference type="PROSITE" id="PS50250">
    <property type="entry name" value="PCI"/>
    <property type="match status" value="1"/>
</dbReference>
<dbReference type="eggNOG" id="KOG3250">
    <property type="taxonomic scope" value="Eukaryota"/>
</dbReference>
<dbReference type="KEGG" id="lcm:102350104"/>
<gene>
    <name evidence="4" type="primary">COPS7B</name>
</gene>
<dbReference type="OrthoDB" id="10265275at2759"/>
<sequence length="177" mass="19603">MAGEAKLSCSVLEQFVLLAKSAKGAALTALISQVLEAPGVYHFGELLKLPNVQELANGPNAAWFNLLNIFAYGMDSDYVANQASLPELTMAQRIKLKHLTIISLASRMKCIPYPTLLKALDVKTLREVEDLIIEAIYSDALQGKLDQQNQCLEVDFCIGRDIQQKDITSIVQTLQHW</sequence>
<accession>H3AWY5</accession>
<reference evidence="5" key="1">
    <citation type="submission" date="2011-08" db="EMBL/GenBank/DDBJ databases">
        <title>The draft genome of Latimeria chalumnae.</title>
        <authorList>
            <person name="Di Palma F."/>
            <person name="Alfoldi J."/>
            <person name="Johnson J."/>
            <person name="Berlin A."/>
            <person name="Gnerre S."/>
            <person name="Jaffe D."/>
            <person name="MacCallum I."/>
            <person name="Young S."/>
            <person name="Walker B.J."/>
            <person name="Lander E."/>
            <person name="Lindblad-Toh K."/>
        </authorList>
    </citation>
    <scope>NUCLEOTIDE SEQUENCE [LARGE SCALE GENOMIC DNA]</scope>
    <source>
        <strain evidence="5">Wild caught</strain>
    </source>
</reference>
<dbReference type="Pfam" id="PF22061">
    <property type="entry name" value="CSN7_HB_subdom"/>
    <property type="match status" value="1"/>
</dbReference>
<proteinExistence type="inferred from homology"/>
<evidence type="ECO:0000256" key="2">
    <source>
        <dbReference type="ARBA" id="ARBA00022790"/>
    </source>
</evidence>
<dbReference type="PANTHER" id="PTHR15350">
    <property type="entry name" value="COP9 SIGNALOSOME COMPLEX SUBUNIT 7/DENDRITIC CELL PROTEIN GA17"/>
    <property type="match status" value="1"/>
</dbReference>